<dbReference type="PANTHER" id="PTHR10745">
    <property type="entry name" value="GLYCYL-TRNA SYNTHETASE/DNA POLYMERASE SUBUNIT GAMMA-2"/>
    <property type="match status" value="1"/>
</dbReference>
<dbReference type="GO" id="GO:0004820">
    <property type="term" value="F:glycine-tRNA ligase activity"/>
    <property type="evidence" value="ECO:0007669"/>
    <property type="project" value="TreeGrafter"/>
</dbReference>
<keyword evidence="2" id="KW-1185">Reference proteome</keyword>
<accession>A0A0D2NZJ2</accession>
<dbReference type="OrthoDB" id="2975017at2759"/>
<gene>
    <name evidence="1" type="ORF">HYPSUDRAFT_202597</name>
</gene>
<dbReference type="STRING" id="945553.A0A0D2NZJ2"/>
<evidence type="ECO:0000313" key="1">
    <source>
        <dbReference type="EMBL" id="KJA21901.1"/>
    </source>
</evidence>
<dbReference type="SUPFAM" id="SSF52954">
    <property type="entry name" value="Class II aaRS ABD-related"/>
    <property type="match status" value="1"/>
</dbReference>
<dbReference type="SUPFAM" id="SSF55681">
    <property type="entry name" value="Class II aaRS and biotin synthetases"/>
    <property type="match status" value="1"/>
</dbReference>
<dbReference type="EMBL" id="KN817554">
    <property type="protein sequence ID" value="KJA21901.1"/>
    <property type="molecule type" value="Genomic_DNA"/>
</dbReference>
<dbReference type="InterPro" id="IPR045864">
    <property type="entry name" value="aa-tRNA-synth_II/BPL/LPL"/>
</dbReference>
<dbReference type="AlphaFoldDB" id="A0A0D2NZJ2"/>
<organism evidence="1 2">
    <name type="scientific">Hypholoma sublateritium (strain FD-334 SS-4)</name>
    <dbReference type="NCBI Taxonomy" id="945553"/>
    <lineage>
        <taxon>Eukaryota</taxon>
        <taxon>Fungi</taxon>
        <taxon>Dikarya</taxon>
        <taxon>Basidiomycota</taxon>
        <taxon>Agaricomycotina</taxon>
        <taxon>Agaricomycetes</taxon>
        <taxon>Agaricomycetidae</taxon>
        <taxon>Agaricales</taxon>
        <taxon>Agaricineae</taxon>
        <taxon>Strophariaceae</taxon>
        <taxon>Hypholoma</taxon>
    </lineage>
</organism>
<proteinExistence type="predicted"/>
<dbReference type="InterPro" id="IPR036621">
    <property type="entry name" value="Anticodon-bd_dom_sf"/>
</dbReference>
<dbReference type="InterPro" id="IPR027031">
    <property type="entry name" value="Gly-tRNA_synthase/POLG2"/>
</dbReference>
<dbReference type="PANTHER" id="PTHR10745:SF0">
    <property type="entry name" value="GLYCINE--TRNA LIGASE"/>
    <property type="match status" value="1"/>
</dbReference>
<evidence type="ECO:0000313" key="2">
    <source>
        <dbReference type="Proteomes" id="UP000054270"/>
    </source>
</evidence>
<protein>
    <submittedName>
        <fullName evidence="1">Uncharacterized protein</fullName>
    </submittedName>
</protein>
<dbReference type="Gene3D" id="3.30.930.10">
    <property type="entry name" value="Bira Bifunctional Protein, Domain 2"/>
    <property type="match status" value="1"/>
</dbReference>
<reference evidence="2" key="1">
    <citation type="submission" date="2014-04" db="EMBL/GenBank/DDBJ databases">
        <title>Evolutionary Origins and Diversification of the Mycorrhizal Mutualists.</title>
        <authorList>
            <consortium name="DOE Joint Genome Institute"/>
            <consortium name="Mycorrhizal Genomics Consortium"/>
            <person name="Kohler A."/>
            <person name="Kuo A."/>
            <person name="Nagy L.G."/>
            <person name="Floudas D."/>
            <person name="Copeland A."/>
            <person name="Barry K.W."/>
            <person name="Cichocki N."/>
            <person name="Veneault-Fourrey C."/>
            <person name="LaButti K."/>
            <person name="Lindquist E.A."/>
            <person name="Lipzen A."/>
            <person name="Lundell T."/>
            <person name="Morin E."/>
            <person name="Murat C."/>
            <person name="Riley R."/>
            <person name="Ohm R."/>
            <person name="Sun H."/>
            <person name="Tunlid A."/>
            <person name="Henrissat B."/>
            <person name="Grigoriev I.V."/>
            <person name="Hibbett D.S."/>
            <person name="Martin F."/>
        </authorList>
    </citation>
    <scope>NUCLEOTIDE SEQUENCE [LARGE SCALE GENOMIC DNA]</scope>
    <source>
        <strain evidence="2">FD-334 SS-4</strain>
    </source>
</reference>
<dbReference type="GO" id="GO:0005739">
    <property type="term" value="C:mitochondrion"/>
    <property type="evidence" value="ECO:0007669"/>
    <property type="project" value="TreeGrafter"/>
</dbReference>
<name>A0A0D2NZJ2_HYPSF</name>
<dbReference type="GO" id="GO:0070150">
    <property type="term" value="P:mitochondrial glycyl-tRNA aminoacylation"/>
    <property type="evidence" value="ECO:0007669"/>
    <property type="project" value="TreeGrafter"/>
</dbReference>
<dbReference type="Proteomes" id="UP000054270">
    <property type="component" value="Unassembled WGS sequence"/>
</dbReference>
<sequence length="196" mass="22249">MHIKRTGHPLIVREVLKEPIVTESEVVEWDRKALGQKFKQDGAAIAKAVEALDQVQLAALKGHRADYVHRREDVHAHPDILTIEFKTTTQWVGESTSNVFEPSFGLGRIFYTLLEHSFWSREQDIDRGVLSLPPLVAPTKVFIVPLSVRVFASLVKQVLDLGKRYSRNDELGTPYDVTLDFASNQKRTGKARTQLY</sequence>
<dbReference type="Gene3D" id="3.40.50.800">
    <property type="entry name" value="Anticodon-binding domain"/>
    <property type="match status" value="1"/>
</dbReference>